<dbReference type="Gene3D" id="3.40.50.1700">
    <property type="entry name" value="Glycoside hydrolase family 3 C-terminal domain"/>
    <property type="match status" value="1"/>
</dbReference>
<keyword evidence="7" id="KW-0119">Carbohydrate metabolism</keyword>
<feature type="domain" description="Fibronectin type III-like" evidence="10">
    <location>
        <begin position="66"/>
        <end position="126"/>
    </location>
</feature>
<dbReference type="Proteomes" id="UP000775547">
    <property type="component" value="Unassembled WGS sequence"/>
</dbReference>
<keyword evidence="8" id="KW-0326">Glycosidase</keyword>
<evidence type="ECO:0000256" key="8">
    <source>
        <dbReference type="ARBA" id="ARBA00023295"/>
    </source>
</evidence>
<proteinExistence type="inferred from homology"/>
<dbReference type="SMART" id="SM01217">
    <property type="entry name" value="Fn3_like"/>
    <property type="match status" value="1"/>
</dbReference>
<accession>A0A9P7FY59</accession>
<keyword evidence="12" id="KW-1185">Reference proteome</keyword>
<keyword evidence="9" id="KW-0624">Polysaccharide degradation</keyword>
<evidence type="ECO:0000313" key="12">
    <source>
        <dbReference type="Proteomes" id="UP000775547"/>
    </source>
</evidence>
<comment type="caution">
    <text evidence="11">The sequence shown here is derived from an EMBL/GenBank/DDBJ whole genome shotgun (WGS) entry which is preliminary data.</text>
</comment>
<evidence type="ECO:0000256" key="6">
    <source>
        <dbReference type="ARBA" id="ARBA00023001"/>
    </source>
</evidence>
<evidence type="ECO:0000313" key="11">
    <source>
        <dbReference type="EMBL" id="KAG5640449.1"/>
    </source>
</evidence>
<dbReference type="AlphaFoldDB" id="A0A9P7FY59"/>
<dbReference type="OrthoDB" id="3035344at2759"/>
<dbReference type="PANTHER" id="PTHR42715:SF2">
    <property type="entry name" value="BETA-GLUCOSIDASE F-RELATED"/>
    <property type="match status" value="1"/>
</dbReference>
<dbReference type="GO" id="GO:0030245">
    <property type="term" value="P:cellulose catabolic process"/>
    <property type="evidence" value="ECO:0007669"/>
    <property type="project" value="UniProtKB-KW"/>
</dbReference>
<keyword evidence="5" id="KW-0378">Hydrolase</keyword>
<evidence type="ECO:0000256" key="1">
    <source>
        <dbReference type="ARBA" id="ARBA00000448"/>
    </source>
</evidence>
<comment type="similarity">
    <text evidence="3">Belongs to the glycosyl hydrolase 3 family.</text>
</comment>
<organism evidence="11 12">
    <name type="scientific">Asterophora parasitica</name>
    <dbReference type="NCBI Taxonomy" id="117018"/>
    <lineage>
        <taxon>Eukaryota</taxon>
        <taxon>Fungi</taxon>
        <taxon>Dikarya</taxon>
        <taxon>Basidiomycota</taxon>
        <taxon>Agaricomycotina</taxon>
        <taxon>Agaricomycetes</taxon>
        <taxon>Agaricomycetidae</taxon>
        <taxon>Agaricales</taxon>
        <taxon>Tricholomatineae</taxon>
        <taxon>Lyophyllaceae</taxon>
        <taxon>Asterophora</taxon>
    </lineage>
</organism>
<comment type="pathway">
    <text evidence="2">Glycan metabolism; cellulose degradation.</text>
</comment>
<dbReference type="EC" id="3.2.1.21" evidence="4"/>
<gene>
    <name evidence="11" type="ORF">DXG03_008622</name>
</gene>
<evidence type="ECO:0000256" key="9">
    <source>
        <dbReference type="ARBA" id="ARBA00023326"/>
    </source>
</evidence>
<evidence type="ECO:0000256" key="4">
    <source>
        <dbReference type="ARBA" id="ARBA00012744"/>
    </source>
</evidence>
<keyword evidence="6" id="KW-0136">Cellulose degradation</keyword>
<evidence type="ECO:0000256" key="3">
    <source>
        <dbReference type="ARBA" id="ARBA00005336"/>
    </source>
</evidence>
<dbReference type="Pfam" id="PF14310">
    <property type="entry name" value="Fn3-like"/>
    <property type="match status" value="1"/>
</dbReference>
<protein>
    <recommendedName>
        <fullName evidence="4">beta-glucosidase</fullName>
        <ecNumber evidence="4">3.2.1.21</ecNumber>
    </recommendedName>
</protein>
<dbReference type="Gene3D" id="2.60.40.10">
    <property type="entry name" value="Immunoglobulins"/>
    <property type="match status" value="1"/>
</dbReference>
<dbReference type="InterPro" id="IPR050288">
    <property type="entry name" value="Cellulose_deg_GH3"/>
</dbReference>
<dbReference type="InterPro" id="IPR026891">
    <property type="entry name" value="Fn3-like"/>
</dbReference>
<dbReference type="GO" id="GO:0008422">
    <property type="term" value="F:beta-glucosidase activity"/>
    <property type="evidence" value="ECO:0007669"/>
    <property type="project" value="UniProtKB-EC"/>
</dbReference>
<reference evidence="11" key="1">
    <citation type="submission" date="2020-07" db="EMBL/GenBank/DDBJ databases">
        <authorList>
            <person name="Nieuwenhuis M."/>
            <person name="Van De Peppel L.J.J."/>
        </authorList>
    </citation>
    <scope>NUCLEOTIDE SEQUENCE</scope>
    <source>
        <strain evidence="11">AP01</strain>
        <tissue evidence="11">Mycelium</tissue>
    </source>
</reference>
<comment type="catalytic activity">
    <reaction evidence="1">
        <text>Hydrolysis of terminal, non-reducing beta-D-glucosyl residues with release of beta-D-glucose.</text>
        <dbReference type="EC" id="3.2.1.21"/>
    </reaction>
</comment>
<evidence type="ECO:0000259" key="10">
    <source>
        <dbReference type="SMART" id="SM01217"/>
    </source>
</evidence>
<name>A0A9P7FY59_9AGAR</name>
<evidence type="ECO:0000256" key="5">
    <source>
        <dbReference type="ARBA" id="ARBA00022801"/>
    </source>
</evidence>
<dbReference type="SUPFAM" id="SSF52279">
    <property type="entry name" value="Beta-D-glucan exohydrolase, C-terminal domain"/>
    <property type="match status" value="1"/>
</dbReference>
<sequence length="157" mass="17557">MCINYTEKLLLDYRYMDSKNIVPRFEFGFGLSYTTFAYSALSITASGTSQVIKFAVSNTGSFAGTEIPQVYLAYPESAGEPKKVLRGFEEVILDVGTSSTVTITLSKRDFRYTSSLVFDVFAHIAVQYLGHPEPVVCQTFGNIHRFRGRVDQGHQID</sequence>
<dbReference type="InterPro" id="IPR013783">
    <property type="entry name" value="Ig-like_fold"/>
</dbReference>
<evidence type="ECO:0000256" key="7">
    <source>
        <dbReference type="ARBA" id="ARBA00023277"/>
    </source>
</evidence>
<evidence type="ECO:0000256" key="2">
    <source>
        <dbReference type="ARBA" id="ARBA00004987"/>
    </source>
</evidence>
<dbReference type="InterPro" id="IPR036881">
    <property type="entry name" value="Glyco_hydro_3_C_sf"/>
</dbReference>
<reference evidence="11" key="2">
    <citation type="submission" date="2021-10" db="EMBL/GenBank/DDBJ databases">
        <title>Phylogenomics reveals ancestral predisposition of the termite-cultivated fungus Termitomyces towards a domesticated lifestyle.</title>
        <authorList>
            <person name="Auxier B."/>
            <person name="Grum-Grzhimaylo A."/>
            <person name="Cardenas M.E."/>
            <person name="Lodge J.D."/>
            <person name="Laessoe T."/>
            <person name="Pedersen O."/>
            <person name="Smith M.E."/>
            <person name="Kuyper T.W."/>
            <person name="Franco-Molano E.A."/>
            <person name="Baroni T.J."/>
            <person name="Aanen D.K."/>
        </authorList>
    </citation>
    <scope>NUCLEOTIDE SEQUENCE</scope>
    <source>
        <strain evidence="11">AP01</strain>
        <tissue evidence="11">Mycelium</tissue>
    </source>
</reference>
<dbReference type="EMBL" id="JABCKV010000719">
    <property type="protein sequence ID" value="KAG5640449.1"/>
    <property type="molecule type" value="Genomic_DNA"/>
</dbReference>
<dbReference type="PANTHER" id="PTHR42715">
    <property type="entry name" value="BETA-GLUCOSIDASE"/>
    <property type="match status" value="1"/>
</dbReference>